<dbReference type="GO" id="GO:0005543">
    <property type="term" value="F:phospholipid binding"/>
    <property type="evidence" value="ECO:0007669"/>
    <property type="project" value="TreeGrafter"/>
</dbReference>
<protein>
    <recommendedName>
        <fullName evidence="5">ENTH domain-containing protein</fullName>
    </recommendedName>
</protein>
<keyword evidence="4" id="KW-0968">Cytoplasmic vesicle</keyword>
<comment type="caution">
    <text evidence="6">The sequence shown here is derived from an EMBL/GenBank/DDBJ whole genome shotgun (WGS) entry which is preliminary data.</text>
</comment>
<dbReference type="Proteomes" id="UP000701853">
    <property type="component" value="Chromosome 10"/>
</dbReference>
<dbReference type="GO" id="GO:0030125">
    <property type="term" value="C:clathrin vesicle coat"/>
    <property type="evidence" value="ECO:0007669"/>
    <property type="project" value="TreeGrafter"/>
</dbReference>
<dbReference type="SUPFAM" id="SSF48464">
    <property type="entry name" value="ENTH/VHS domain"/>
    <property type="match status" value="1"/>
</dbReference>
<dbReference type="GO" id="GO:0005768">
    <property type="term" value="C:endosome"/>
    <property type="evidence" value="ECO:0007669"/>
    <property type="project" value="TreeGrafter"/>
</dbReference>
<evidence type="ECO:0000256" key="3">
    <source>
        <dbReference type="ARBA" id="ARBA00023034"/>
    </source>
</evidence>
<dbReference type="InterPro" id="IPR008942">
    <property type="entry name" value="ENTH_VHS"/>
</dbReference>
<dbReference type="InterPro" id="IPR013809">
    <property type="entry name" value="ENTH"/>
</dbReference>
<organism evidence="6 7">
    <name type="scientific">Gossypium anomalum</name>
    <dbReference type="NCBI Taxonomy" id="47600"/>
    <lineage>
        <taxon>Eukaryota</taxon>
        <taxon>Viridiplantae</taxon>
        <taxon>Streptophyta</taxon>
        <taxon>Embryophyta</taxon>
        <taxon>Tracheophyta</taxon>
        <taxon>Spermatophyta</taxon>
        <taxon>Magnoliopsida</taxon>
        <taxon>eudicotyledons</taxon>
        <taxon>Gunneridae</taxon>
        <taxon>Pentapetalae</taxon>
        <taxon>rosids</taxon>
        <taxon>malvids</taxon>
        <taxon>Malvales</taxon>
        <taxon>Malvaceae</taxon>
        <taxon>Malvoideae</taxon>
        <taxon>Gossypium</taxon>
    </lineage>
</organism>
<evidence type="ECO:0000313" key="7">
    <source>
        <dbReference type="Proteomes" id="UP000701853"/>
    </source>
</evidence>
<name>A0A8J5Y3K4_9ROSI</name>
<dbReference type="GO" id="GO:0005794">
    <property type="term" value="C:Golgi apparatus"/>
    <property type="evidence" value="ECO:0007669"/>
    <property type="project" value="UniProtKB-SubCell"/>
</dbReference>
<gene>
    <name evidence="6" type="ORF">CXB51_025790</name>
</gene>
<dbReference type="EMBL" id="JAHUZN010000010">
    <property type="protein sequence ID" value="KAG8481023.1"/>
    <property type="molecule type" value="Genomic_DNA"/>
</dbReference>
<dbReference type="Pfam" id="PF01417">
    <property type="entry name" value="ENTH"/>
    <property type="match status" value="1"/>
</dbReference>
<dbReference type="AlphaFoldDB" id="A0A8J5Y3K4"/>
<dbReference type="GO" id="GO:0006897">
    <property type="term" value="P:endocytosis"/>
    <property type="evidence" value="ECO:0007669"/>
    <property type="project" value="TreeGrafter"/>
</dbReference>
<feature type="domain" description="ENTH" evidence="5">
    <location>
        <begin position="19"/>
        <end position="124"/>
    </location>
</feature>
<dbReference type="GO" id="GO:0005886">
    <property type="term" value="C:plasma membrane"/>
    <property type="evidence" value="ECO:0007669"/>
    <property type="project" value="TreeGrafter"/>
</dbReference>
<dbReference type="Gene3D" id="1.25.40.90">
    <property type="match status" value="1"/>
</dbReference>
<evidence type="ECO:0000256" key="4">
    <source>
        <dbReference type="ARBA" id="ARBA00023329"/>
    </source>
</evidence>
<evidence type="ECO:0000313" key="6">
    <source>
        <dbReference type="EMBL" id="KAG8481023.1"/>
    </source>
</evidence>
<dbReference type="PROSITE" id="PS50942">
    <property type="entry name" value="ENTH"/>
    <property type="match status" value="1"/>
</dbReference>
<comment type="subcellular location">
    <subcellularLocation>
        <location evidence="1">Cytoplasmic vesicle</location>
        <location evidence="1">Clathrin-coated vesicle</location>
    </subcellularLocation>
    <subcellularLocation>
        <location evidence="2">Golgi apparatus</location>
    </subcellularLocation>
</comment>
<proteinExistence type="predicted"/>
<dbReference type="GO" id="GO:0030276">
    <property type="term" value="F:clathrin binding"/>
    <property type="evidence" value="ECO:0007669"/>
    <property type="project" value="TreeGrafter"/>
</dbReference>
<dbReference type="OrthoDB" id="4033880at2759"/>
<reference evidence="6 7" key="1">
    <citation type="journal article" date="2021" name="bioRxiv">
        <title>The Gossypium anomalum genome as a resource for cotton improvement and evolutionary analysis of hybrid incompatibility.</title>
        <authorList>
            <person name="Grover C.E."/>
            <person name="Yuan D."/>
            <person name="Arick M.A."/>
            <person name="Miller E.R."/>
            <person name="Hu G."/>
            <person name="Peterson D.G."/>
            <person name="Wendel J.F."/>
            <person name="Udall J.A."/>
        </authorList>
    </citation>
    <scope>NUCLEOTIDE SEQUENCE [LARGE SCALE GENOMIC DNA]</scope>
    <source>
        <strain evidence="6">JFW-Udall</strain>
        <tissue evidence="6">Leaf</tissue>
    </source>
</reference>
<keyword evidence="7" id="KW-1185">Reference proteome</keyword>
<accession>A0A8J5Y3K4</accession>
<dbReference type="SMART" id="SM00273">
    <property type="entry name" value="ENTH"/>
    <property type="match status" value="1"/>
</dbReference>
<dbReference type="PANTHER" id="PTHR12276">
    <property type="entry name" value="EPSIN/ENT-RELATED"/>
    <property type="match status" value="1"/>
</dbReference>
<evidence type="ECO:0000256" key="1">
    <source>
        <dbReference type="ARBA" id="ARBA00004132"/>
    </source>
</evidence>
<evidence type="ECO:0000256" key="2">
    <source>
        <dbReference type="ARBA" id="ARBA00004555"/>
    </source>
</evidence>
<dbReference type="PANTHER" id="PTHR12276:SF95">
    <property type="entry name" value="ENTH_VHS FAMILY PROTEIN"/>
    <property type="match status" value="1"/>
</dbReference>
<evidence type="ECO:0000259" key="5">
    <source>
        <dbReference type="PROSITE" id="PS50942"/>
    </source>
</evidence>
<dbReference type="CDD" id="cd03571">
    <property type="entry name" value="ENTH"/>
    <property type="match status" value="1"/>
</dbReference>
<keyword evidence="3" id="KW-0333">Golgi apparatus</keyword>
<sequence>MGDLAAKQDKETSFLFSSRKIQKCKDCLQLAEEATNNDPWGPDARTMTKISEASFNMNDYWRIVYVLHKRLDHIDWRHWRQSYKTLTLLEFLLTHGPTTVAEEFLCDSEVIEELGTFTHVDENG</sequence>